<name>A0A2A7SB32_BURGA</name>
<proteinExistence type="predicted"/>
<dbReference type="AlphaFoldDB" id="A0A2A7SB32"/>
<evidence type="ECO:0000313" key="2">
    <source>
        <dbReference type="Proteomes" id="UP000220629"/>
    </source>
</evidence>
<evidence type="ECO:0000313" key="1">
    <source>
        <dbReference type="EMBL" id="PEH40619.1"/>
    </source>
</evidence>
<dbReference type="EMBL" id="PDDY01000002">
    <property type="protein sequence ID" value="PEH40619.1"/>
    <property type="molecule type" value="Genomic_DNA"/>
</dbReference>
<comment type="caution">
    <text evidence="1">The sequence shown here is derived from an EMBL/GenBank/DDBJ whole genome shotgun (WGS) entry which is preliminary data.</text>
</comment>
<protein>
    <submittedName>
        <fullName evidence="1">Uncharacterized protein</fullName>
    </submittedName>
</protein>
<accession>A0A2A7SB32</accession>
<gene>
    <name evidence="1" type="ORF">CRM94_16600</name>
</gene>
<reference evidence="2" key="1">
    <citation type="submission" date="2017-09" db="EMBL/GenBank/DDBJ databases">
        <title>FDA dAtabase for Regulatory Grade micrObial Sequences (FDA-ARGOS): Supporting development and validation of Infectious Disease Dx tests.</title>
        <authorList>
            <person name="Minogue T."/>
            <person name="Wolcott M."/>
            <person name="Wasieloski L."/>
            <person name="Aguilar W."/>
            <person name="Moore D."/>
            <person name="Tallon L."/>
            <person name="Sadzewicz L."/>
            <person name="Ott S."/>
            <person name="Zhao X."/>
            <person name="Nagaraj S."/>
            <person name="Vavikolanu K."/>
            <person name="Aluvathingal J."/>
            <person name="Nadendla S."/>
            <person name="Sichtig H."/>
        </authorList>
    </citation>
    <scope>NUCLEOTIDE SEQUENCE [LARGE SCALE GENOMIC DNA]</scope>
    <source>
        <strain evidence="2">FDAARGOS_390</strain>
    </source>
</reference>
<dbReference type="Proteomes" id="UP000220629">
    <property type="component" value="Unassembled WGS sequence"/>
</dbReference>
<sequence>MLTVVEEIVQTRAEAIELIYPDSWWYVWCLDRDVSYSGGRQAFHPLGIQNDKADLFPRVIKSMKFGKQVAAHAWRRHIRDLFYDPREAHQAISPNSVFAA</sequence>
<organism evidence="1 2">
    <name type="scientific">Burkholderia gladioli</name>
    <name type="common">Pseudomonas marginata</name>
    <name type="synonym">Phytomonas marginata</name>
    <dbReference type="NCBI Taxonomy" id="28095"/>
    <lineage>
        <taxon>Bacteria</taxon>
        <taxon>Pseudomonadati</taxon>
        <taxon>Pseudomonadota</taxon>
        <taxon>Betaproteobacteria</taxon>
        <taxon>Burkholderiales</taxon>
        <taxon>Burkholderiaceae</taxon>
        <taxon>Burkholderia</taxon>
    </lineage>
</organism>